<dbReference type="Pfam" id="PF05036">
    <property type="entry name" value="SPOR"/>
    <property type="match status" value="1"/>
</dbReference>
<dbReference type="PANTHER" id="PTHR34183:SF1">
    <property type="entry name" value="ENDOLYTIC PEPTIDOGLYCAN TRANSGLYCOSYLASE RLPA"/>
    <property type="match status" value="1"/>
</dbReference>
<dbReference type="SUPFAM" id="SSF110997">
    <property type="entry name" value="Sporulation related repeat"/>
    <property type="match status" value="1"/>
</dbReference>
<dbReference type="HAMAP" id="MF_02071">
    <property type="entry name" value="RlpA"/>
    <property type="match status" value="1"/>
</dbReference>
<protein>
    <recommendedName>
        <fullName evidence="4">Endolytic peptidoglycan transglycosylase RlpA</fullName>
        <ecNumber evidence="4">4.2.2.-</ecNumber>
    </recommendedName>
</protein>
<dbReference type="GO" id="GO:0008932">
    <property type="term" value="F:lytic endotransglycosylase activity"/>
    <property type="evidence" value="ECO:0007669"/>
    <property type="project" value="UniProtKB-UniRule"/>
</dbReference>
<feature type="chain" id="PRO_5017490198" description="Endolytic peptidoglycan transglycosylase RlpA" evidence="4">
    <location>
        <begin position="28"/>
        <end position="460"/>
    </location>
</feature>
<gene>
    <name evidence="4" type="primary">rlpA</name>
    <name evidence="8" type="ORF">D1223_12415</name>
</gene>
<feature type="compositionally biased region" description="Polar residues" evidence="6">
    <location>
        <begin position="143"/>
        <end position="166"/>
    </location>
</feature>
<evidence type="ECO:0000313" key="9">
    <source>
        <dbReference type="Proteomes" id="UP000266385"/>
    </source>
</evidence>
<keyword evidence="1 4" id="KW-0732">Signal</keyword>
<dbReference type="Gene3D" id="3.30.70.1070">
    <property type="entry name" value="Sporulation related repeat"/>
    <property type="match status" value="1"/>
</dbReference>
<dbReference type="EMBL" id="QWFX01000013">
    <property type="protein sequence ID" value="RIJ28204.1"/>
    <property type="molecule type" value="Genomic_DNA"/>
</dbReference>
<feature type="signal peptide" evidence="4">
    <location>
        <begin position="1"/>
        <end position="27"/>
    </location>
</feature>
<feature type="region of interest" description="Disordered" evidence="6">
    <location>
        <begin position="46"/>
        <end position="173"/>
    </location>
</feature>
<dbReference type="RefSeq" id="WP_119376739.1">
    <property type="nucleotide sequence ID" value="NZ_QWFX01000013.1"/>
</dbReference>
<feature type="compositionally biased region" description="Low complexity" evidence="6">
    <location>
        <begin position="127"/>
        <end position="142"/>
    </location>
</feature>
<dbReference type="Proteomes" id="UP000266385">
    <property type="component" value="Unassembled WGS sequence"/>
</dbReference>
<keyword evidence="2 4" id="KW-0456">Lyase</keyword>
<feature type="domain" description="SPOR" evidence="7">
    <location>
        <begin position="382"/>
        <end position="460"/>
    </location>
</feature>
<evidence type="ECO:0000256" key="1">
    <source>
        <dbReference type="ARBA" id="ARBA00022729"/>
    </source>
</evidence>
<sequence precursor="true">MARRFKSGFSPIAIAALAVTMAPAATADRKHPAPIEYVSVGQGGARIQADQTRQTSSVPKPNSGATYDEWRGPVTQTRAVQLPESREKVRFSYPGSGSQSVAQQRQYASVDSSPLASQPQIPTRLWPAEASASPLEASKSPSVSTLTLGEGAVSSSQPAVSQTVTPKASGVPHEEHGLASWYGEDFHGQPTANGEIFDMYAMTAAHRTLPLPSLVQVVNERNGKEIVVRVNDRGPFEDGRIIDLSKRAADALGFAEQQDAPLIVRYLGPAPALGSTQFANAETSLPDVRNTEMANEASSRMSRPDLYEDMLLGAYEPSLGVPDPGNSIATPARLASPSQTRTDIVPADINEESLPPLQPYSAPAPAVRTVSASPRTMNVRQTTFSPEIYVQIGAFADIGNAQGRHAQVGGMFPVKVEDVQMHGADYFRVMVGPFPTRDAAERARVQLRTRGINDSFVALR</sequence>
<accession>A0A399RC33</accession>
<evidence type="ECO:0000256" key="2">
    <source>
        <dbReference type="ARBA" id="ARBA00023239"/>
    </source>
</evidence>
<dbReference type="NCBIfam" id="TIGR00413">
    <property type="entry name" value="rlpA"/>
    <property type="match status" value="1"/>
</dbReference>
<dbReference type="InterPro" id="IPR036680">
    <property type="entry name" value="SPOR-like_sf"/>
</dbReference>
<dbReference type="OrthoDB" id="9779128at2"/>
<dbReference type="EC" id="4.2.2.-" evidence="4"/>
<dbReference type="InterPro" id="IPR036908">
    <property type="entry name" value="RlpA-like_sf"/>
</dbReference>
<dbReference type="InterPro" id="IPR034718">
    <property type="entry name" value="RlpA"/>
</dbReference>
<evidence type="ECO:0000256" key="4">
    <source>
        <dbReference type="HAMAP-Rule" id="MF_02071"/>
    </source>
</evidence>
<dbReference type="GO" id="GO:0071555">
    <property type="term" value="P:cell wall organization"/>
    <property type="evidence" value="ECO:0007669"/>
    <property type="project" value="UniProtKB-KW"/>
</dbReference>
<dbReference type="InterPro" id="IPR007730">
    <property type="entry name" value="SPOR-like_dom"/>
</dbReference>
<dbReference type="AlphaFoldDB" id="A0A399RC33"/>
<dbReference type="GO" id="GO:0000270">
    <property type="term" value="P:peptidoglycan metabolic process"/>
    <property type="evidence" value="ECO:0007669"/>
    <property type="project" value="UniProtKB-UniRule"/>
</dbReference>
<name>A0A399RC33_9PROT</name>
<keyword evidence="3 4" id="KW-0961">Cell wall biogenesis/degradation</keyword>
<evidence type="ECO:0000256" key="5">
    <source>
        <dbReference type="RuleBase" id="RU003495"/>
    </source>
</evidence>
<proteinExistence type="inferred from homology"/>
<reference evidence="8 9" key="1">
    <citation type="submission" date="2018-08" db="EMBL/GenBank/DDBJ databases">
        <title>Henriciella mobilis sp. nov., isolated from seawater.</title>
        <authorList>
            <person name="Cheng H."/>
            <person name="Wu Y.-H."/>
            <person name="Xu X.-W."/>
            <person name="Guo L.-L."/>
        </authorList>
    </citation>
    <scope>NUCLEOTIDE SEQUENCE [LARGE SCALE GENOMIC DNA]</scope>
    <source>
        <strain evidence="8 9">JN25</strain>
    </source>
</reference>
<keyword evidence="9" id="KW-1185">Reference proteome</keyword>
<evidence type="ECO:0000256" key="6">
    <source>
        <dbReference type="SAM" id="MobiDB-lite"/>
    </source>
</evidence>
<dbReference type="Gene3D" id="2.40.40.10">
    <property type="entry name" value="RlpA-like domain"/>
    <property type="match status" value="1"/>
</dbReference>
<dbReference type="GO" id="GO:0042834">
    <property type="term" value="F:peptidoglycan binding"/>
    <property type="evidence" value="ECO:0007669"/>
    <property type="project" value="InterPro"/>
</dbReference>
<comment type="caution">
    <text evidence="8">The sequence shown here is derived from an EMBL/GenBank/DDBJ whole genome shotgun (WGS) entry which is preliminary data.</text>
</comment>
<organism evidence="8 9">
    <name type="scientific">Henriciella mobilis</name>
    <dbReference type="NCBI Taxonomy" id="2305467"/>
    <lineage>
        <taxon>Bacteria</taxon>
        <taxon>Pseudomonadati</taxon>
        <taxon>Pseudomonadota</taxon>
        <taxon>Alphaproteobacteria</taxon>
        <taxon>Hyphomonadales</taxon>
        <taxon>Hyphomonadaceae</taxon>
        <taxon>Henriciella</taxon>
    </lineage>
</organism>
<comment type="similarity">
    <text evidence="4 5">Belongs to the RlpA family.</text>
</comment>
<dbReference type="InterPro" id="IPR009009">
    <property type="entry name" value="RlpA-like_DPBB"/>
</dbReference>
<evidence type="ECO:0000256" key="3">
    <source>
        <dbReference type="ARBA" id="ARBA00023316"/>
    </source>
</evidence>
<dbReference type="SUPFAM" id="SSF50685">
    <property type="entry name" value="Barwin-like endoglucanases"/>
    <property type="match status" value="1"/>
</dbReference>
<feature type="compositionally biased region" description="Polar residues" evidence="6">
    <location>
        <begin position="95"/>
        <end position="121"/>
    </location>
</feature>
<feature type="compositionally biased region" description="Polar residues" evidence="6">
    <location>
        <begin position="49"/>
        <end position="65"/>
    </location>
</feature>
<dbReference type="PANTHER" id="PTHR34183">
    <property type="entry name" value="ENDOLYTIC PEPTIDOGLYCAN TRANSGLYCOSYLASE RLPA"/>
    <property type="match status" value="1"/>
</dbReference>
<evidence type="ECO:0000259" key="7">
    <source>
        <dbReference type="PROSITE" id="PS51724"/>
    </source>
</evidence>
<evidence type="ECO:0000313" key="8">
    <source>
        <dbReference type="EMBL" id="RIJ28204.1"/>
    </source>
</evidence>
<dbReference type="Pfam" id="PF03330">
    <property type="entry name" value="DPBB_1"/>
    <property type="match status" value="1"/>
</dbReference>
<dbReference type="PROSITE" id="PS51724">
    <property type="entry name" value="SPOR"/>
    <property type="match status" value="1"/>
</dbReference>
<dbReference type="InterPro" id="IPR012997">
    <property type="entry name" value="RplA"/>
</dbReference>
<comment type="function">
    <text evidence="4">Lytic transglycosylase with a strong preference for naked glycan strands that lack stem peptides.</text>
</comment>
<dbReference type="CDD" id="cd22268">
    <property type="entry name" value="DPBB_RlpA-like"/>
    <property type="match status" value="1"/>
</dbReference>